<protein>
    <submittedName>
        <fullName evidence="1">Uncharacterized protein</fullName>
    </submittedName>
</protein>
<dbReference type="AlphaFoldDB" id="A0A7X0IGZ6"/>
<sequence>MTGHGYRARWRGAEYAAVPDPRPDGVWIRLRGGAPAEGFTEVTAGVHVRPVPAGECDEVVYAVTACEWRGAPCQVRDARDGELLVEYVGGLVPVARGLGLARVERGVYRGWVPRVEVRNLREDVVRLEF</sequence>
<dbReference type="RefSeq" id="WP_184984085.1">
    <property type="nucleotide sequence ID" value="NZ_BAAALO010000076.1"/>
</dbReference>
<gene>
    <name evidence="1" type="ORF">BJ992_004481</name>
</gene>
<name>A0A7X0IGZ6_9ACTN</name>
<reference evidence="1 2" key="1">
    <citation type="submission" date="2020-08" db="EMBL/GenBank/DDBJ databases">
        <title>Sequencing the genomes of 1000 actinobacteria strains.</title>
        <authorList>
            <person name="Klenk H.-P."/>
        </authorList>
    </citation>
    <scope>NUCLEOTIDE SEQUENCE [LARGE SCALE GENOMIC DNA]</scope>
    <source>
        <strain evidence="1 2">DSM 44936</strain>
    </source>
</reference>
<accession>A0A7X0IGZ6</accession>
<dbReference type="EMBL" id="JACHIU010000001">
    <property type="protein sequence ID" value="MBB6475050.1"/>
    <property type="molecule type" value="Genomic_DNA"/>
</dbReference>
<evidence type="ECO:0000313" key="1">
    <source>
        <dbReference type="EMBL" id="MBB6475050.1"/>
    </source>
</evidence>
<comment type="caution">
    <text evidence="1">The sequence shown here is derived from an EMBL/GenBank/DDBJ whole genome shotgun (WGS) entry which is preliminary data.</text>
</comment>
<organism evidence="1 2">
    <name type="scientific">Sphaerisporangium rubeum</name>
    <dbReference type="NCBI Taxonomy" id="321317"/>
    <lineage>
        <taxon>Bacteria</taxon>
        <taxon>Bacillati</taxon>
        <taxon>Actinomycetota</taxon>
        <taxon>Actinomycetes</taxon>
        <taxon>Streptosporangiales</taxon>
        <taxon>Streptosporangiaceae</taxon>
        <taxon>Sphaerisporangium</taxon>
    </lineage>
</organism>
<proteinExistence type="predicted"/>
<evidence type="ECO:0000313" key="2">
    <source>
        <dbReference type="Proteomes" id="UP000555564"/>
    </source>
</evidence>
<dbReference type="Proteomes" id="UP000555564">
    <property type="component" value="Unassembled WGS sequence"/>
</dbReference>
<keyword evidence="2" id="KW-1185">Reference proteome</keyword>